<keyword evidence="3" id="KW-1185">Reference proteome</keyword>
<feature type="region of interest" description="Disordered" evidence="1">
    <location>
        <begin position="472"/>
        <end position="492"/>
    </location>
</feature>
<accession>A0A371CGY7</accession>
<dbReference type="AlphaFoldDB" id="A0A371CGY7"/>
<reference evidence="2 3" key="1">
    <citation type="journal article" date="2018" name="Biotechnol. Biofuels">
        <title>Integrative visual omics of the white-rot fungus Polyporus brumalis exposes the biotechnological potential of its oxidative enzymes for delignifying raw plant biomass.</title>
        <authorList>
            <person name="Miyauchi S."/>
            <person name="Rancon A."/>
            <person name="Drula E."/>
            <person name="Hage H."/>
            <person name="Chaduli D."/>
            <person name="Favel A."/>
            <person name="Grisel S."/>
            <person name="Henrissat B."/>
            <person name="Herpoel-Gimbert I."/>
            <person name="Ruiz-Duenas F.J."/>
            <person name="Chevret D."/>
            <person name="Hainaut M."/>
            <person name="Lin J."/>
            <person name="Wang M."/>
            <person name="Pangilinan J."/>
            <person name="Lipzen A."/>
            <person name="Lesage-Meessen L."/>
            <person name="Navarro D."/>
            <person name="Riley R."/>
            <person name="Grigoriev I.V."/>
            <person name="Zhou S."/>
            <person name="Raouche S."/>
            <person name="Rosso M.N."/>
        </authorList>
    </citation>
    <scope>NUCLEOTIDE SEQUENCE [LARGE SCALE GENOMIC DNA]</scope>
    <source>
        <strain evidence="2 3">BRFM 1820</strain>
    </source>
</reference>
<sequence length="492" mass="54598">MRMDGATREYSEIDPETGSVLLRRLHPRIANYNDLILFLMRSNMDIKHVGSGEGAKALVYYVTDYVTKAPMPVHVGLSALLTAVEKAQDRVKDVSVVDARTSRGALTTTVNCLLSRQETSYPQVMSYLVGGGDHYASHRFRPLHFRAFERAVDRFWKTGVSPADSSRRDPVGGVADGVQENSGGTVSSDDVASEESVTLRLGSGDISAINQAEDYLLRSRAEEFESLCLYEFVGMVEKVSKISEARRLDRRRTLPGERRGRPEGVRGHLDDRHSQSSTHILRKRSIWVVPIVLGDALRRPDRGDVERERWAMAVLIMFVPWRHPRDLKEPLESWYEAYDRRKDTVLADHATFIRNMTILSECKDARAAMGRQVRVIDASEAQDVPTGEEREDTEEDTRADEVRSDEVDTLCDSAGAQGDRLEAALDELLGVQVRVAVDMCYAPGAHTASPTGTAGLTTLVADGDLGGLGDQAESMRLLKRRRRPVAGDGDEG</sequence>
<feature type="region of interest" description="Disordered" evidence="1">
    <location>
        <begin position="253"/>
        <end position="277"/>
    </location>
</feature>
<proteinExistence type="predicted"/>
<feature type="compositionally biased region" description="Acidic residues" evidence="1">
    <location>
        <begin position="389"/>
        <end position="398"/>
    </location>
</feature>
<dbReference type="OrthoDB" id="2756339at2759"/>
<feature type="non-terminal residue" evidence="2">
    <location>
        <position position="492"/>
    </location>
</feature>
<evidence type="ECO:0000313" key="2">
    <source>
        <dbReference type="EMBL" id="RDX39521.1"/>
    </source>
</evidence>
<evidence type="ECO:0000313" key="3">
    <source>
        <dbReference type="Proteomes" id="UP000256964"/>
    </source>
</evidence>
<dbReference type="STRING" id="139420.A0A371CGY7"/>
<dbReference type="Proteomes" id="UP000256964">
    <property type="component" value="Unassembled WGS sequence"/>
</dbReference>
<name>A0A371CGY7_9APHY</name>
<feature type="region of interest" description="Disordered" evidence="1">
    <location>
        <begin position="161"/>
        <end position="194"/>
    </location>
</feature>
<organism evidence="2 3">
    <name type="scientific">Lentinus brumalis</name>
    <dbReference type="NCBI Taxonomy" id="2498619"/>
    <lineage>
        <taxon>Eukaryota</taxon>
        <taxon>Fungi</taxon>
        <taxon>Dikarya</taxon>
        <taxon>Basidiomycota</taxon>
        <taxon>Agaricomycotina</taxon>
        <taxon>Agaricomycetes</taxon>
        <taxon>Polyporales</taxon>
        <taxon>Polyporaceae</taxon>
        <taxon>Lentinus</taxon>
    </lineage>
</organism>
<feature type="compositionally biased region" description="Basic and acidic residues" evidence="1">
    <location>
        <begin position="253"/>
        <end position="274"/>
    </location>
</feature>
<gene>
    <name evidence="2" type="ORF">OH76DRAFT_1297811</name>
</gene>
<protein>
    <submittedName>
        <fullName evidence="2">Uncharacterized protein</fullName>
    </submittedName>
</protein>
<evidence type="ECO:0000256" key="1">
    <source>
        <dbReference type="SAM" id="MobiDB-lite"/>
    </source>
</evidence>
<feature type="region of interest" description="Disordered" evidence="1">
    <location>
        <begin position="376"/>
        <end position="407"/>
    </location>
</feature>
<dbReference type="EMBL" id="KZ857782">
    <property type="protein sequence ID" value="RDX39521.1"/>
    <property type="molecule type" value="Genomic_DNA"/>
</dbReference>